<accession>A0A1B0D9E6</accession>
<evidence type="ECO:0000256" key="6">
    <source>
        <dbReference type="ARBA" id="ARBA00022723"/>
    </source>
</evidence>
<dbReference type="VEuPathDB" id="VectorBase:PPAI004258"/>
<dbReference type="PANTHER" id="PTHR24292:SF104">
    <property type="entry name" value="CYTOCHROME P450 308A1-RELATED"/>
    <property type="match status" value="1"/>
</dbReference>
<dbReference type="InterPro" id="IPR001128">
    <property type="entry name" value="Cyt_P450"/>
</dbReference>
<name>A0A1B0D9E6_PHLPP</name>
<evidence type="ECO:0000256" key="9">
    <source>
        <dbReference type="ARBA" id="ARBA00023002"/>
    </source>
</evidence>
<dbReference type="VEuPathDB" id="VectorBase:PPAPM1_012600"/>
<comment type="cofactor">
    <cofactor evidence="1 13">
        <name>heme</name>
        <dbReference type="ChEBI" id="CHEBI:30413"/>
    </cofactor>
</comment>
<keyword evidence="12" id="KW-0472">Membrane</keyword>
<evidence type="ECO:0000256" key="11">
    <source>
        <dbReference type="ARBA" id="ARBA00023033"/>
    </source>
</evidence>
<dbReference type="GO" id="GO:0004497">
    <property type="term" value="F:monooxygenase activity"/>
    <property type="evidence" value="ECO:0007669"/>
    <property type="project" value="UniProtKB-KW"/>
</dbReference>
<keyword evidence="7" id="KW-0256">Endoplasmic reticulum</keyword>
<dbReference type="PANTHER" id="PTHR24292">
    <property type="entry name" value="CYTOCHROME P450"/>
    <property type="match status" value="1"/>
</dbReference>
<dbReference type="PRINTS" id="PR00463">
    <property type="entry name" value="EP450I"/>
</dbReference>
<comment type="subcellular location">
    <subcellularLocation>
        <location evidence="3">Endoplasmic reticulum membrane</location>
        <topology evidence="3">Peripheral membrane protein</topology>
    </subcellularLocation>
    <subcellularLocation>
        <location evidence="2">Microsome membrane</location>
        <topology evidence="2">Peripheral membrane protein</topology>
    </subcellularLocation>
</comment>
<comment type="similarity">
    <text evidence="4 14">Belongs to the cytochrome P450 family.</text>
</comment>
<evidence type="ECO:0000256" key="13">
    <source>
        <dbReference type="PIRSR" id="PIRSR602401-1"/>
    </source>
</evidence>
<keyword evidence="5 13" id="KW-0349">Heme</keyword>
<sequence>MLQLYIILGIVAIYLYFKWHLSFFIRRGIAGPKPLPFVGNLWNYVSYKKHFGQIYDEMYLSYPKANYVGFFKMSQPAVLVRDLDIVKNVLAGDFSSFHENDFTVDPKLDPLAINNVFIAAGDRWKMIRSQVSPLFTYPKIKACFPIIDVVRQSLVKYIESGPESTNPDGIETKSLGERFTTDVVASVAFGVEGMAFTDPNSDFKRMATTSLFSVSFISKDLDTWLRSIINQIIKRREETGEIRQDFLQAFIEMRKKDTQNILDENLIVGQSLTFITDGIETSSTLISFALYELAQHPEITRLVQEEIDVVYERHGGRMTEEGVMQLEYLEQVLFETLRLHSAVFSLAKVATKDYTFPSQFPGSNQCLAIPKGTTVIIPVNAIHHDPAHYPNPYIFDPSRFAENERKLRHRYAYLGFGEGPRICLGQKFGLYQTKCALSAILRHFNLTLSPKTIVPPPVSKKSFLLACEEGIWVKFKKRNT</sequence>
<dbReference type="SUPFAM" id="SSF48264">
    <property type="entry name" value="Cytochrome P450"/>
    <property type="match status" value="1"/>
</dbReference>
<organism evidence="15 16">
    <name type="scientific">Phlebotomus papatasi</name>
    <name type="common">Sandfly</name>
    <dbReference type="NCBI Taxonomy" id="29031"/>
    <lineage>
        <taxon>Eukaryota</taxon>
        <taxon>Metazoa</taxon>
        <taxon>Ecdysozoa</taxon>
        <taxon>Arthropoda</taxon>
        <taxon>Hexapoda</taxon>
        <taxon>Insecta</taxon>
        <taxon>Pterygota</taxon>
        <taxon>Neoptera</taxon>
        <taxon>Endopterygota</taxon>
        <taxon>Diptera</taxon>
        <taxon>Nematocera</taxon>
        <taxon>Psychodoidea</taxon>
        <taxon>Psychodidae</taxon>
        <taxon>Phlebotomus</taxon>
        <taxon>Phlebotomus</taxon>
    </lineage>
</organism>
<dbReference type="Gene3D" id="1.10.630.10">
    <property type="entry name" value="Cytochrome P450"/>
    <property type="match status" value="1"/>
</dbReference>
<dbReference type="GO" id="GO:0005789">
    <property type="term" value="C:endoplasmic reticulum membrane"/>
    <property type="evidence" value="ECO:0007669"/>
    <property type="project" value="UniProtKB-SubCell"/>
</dbReference>
<feature type="binding site" description="axial binding residue" evidence="13">
    <location>
        <position position="423"/>
    </location>
    <ligand>
        <name>heme</name>
        <dbReference type="ChEBI" id="CHEBI:30413"/>
    </ligand>
    <ligandPart>
        <name>Fe</name>
        <dbReference type="ChEBI" id="CHEBI:18248"/>
    </ligandPart>
</feature>
<dbReference type="AlphaFoldDB" id="A0A1B0D9E6"/>
<keyword evidence="10 13" id="KW-0408">Iron</keyword>
<keyword evidence="11 14" id="KW-0503">Monooxygenase</keyword>
<protein>
    <submittedName>
        <fullName evidence="15">Uncharacterized protein</fullName>
    </submittedName>
</protein>
<evidence type="ECO:0000256" key="7">
    <source>
        <dbReference type="ARBA" id="ARBA00022824"/>
    </source>
</evidence>
<evidence type="ECO:0000313" key="15">
    <source>
        <dbReference type="EnsemblMetazoa" id="PPAI004258-PA"/>
    </source>
</evidence>
<keyword evidence="9 14" id="KW-0560">Oxidoreductase</keyword>
<dbReference type="InterPro" id="IPR036396">
    <property type="entry name" value="Cyt_P450_sf"/>
</dbReference>
<evidence type="ECO:0000256" key="8">
    <source>
        <dbReference type="ARBA" id="ARBA00022848"/>
    </source>
</evidence>
<evidence type="ECO:0000256" key="5">
    <source>
        <dbReference type="ARBA" id="ARBA00022617"/>
    </source>
</evidence>
<evidence type="ECO:0000256" key="14">
    <source>
        <dbReference type="RuleBase" id="RU000461"/>
    </source>
</evidence>
<dbReference type="GO" id="GO:0020037">
    <property type="term" value="F:heme binding"/>
    <property type="evidence" value="ECO:0007669"/>
    <property type="project" value="InterPro"/>
</dbReference>
<dbReference type="InterPro" id="IPR050476">
    <property type="entry name" value="Insect_CytP450_Detox"/>
</dbReference>
<evidence type="ECO:0000256" key="1">
    <source>
        <dbReference type="ARBA" id="ARBA00001971"/>
    </source>
</evidence>
<keyword evidence="16" id="KW-1185">Reference proteome</keyword>
<keyword evidence="8" id="KW-0492">Microsome</keyword>
<dbReference type="Pfam" id="PF00067">
    <property type="entry name" value="p450"/>
    <property type="match status" value="1"/>
</dbReference>
<evidence type="ECO:0000256" key="12">
    <source>
        <dbReference type="ARBA" id="ARBA00023136"/>
    </source>
</evidence>
<evidence type="ECO:0000256" key="3">
    <source>
        <dbReference type="ARBA" id="ARBA00004406"/>
    </source>
</evidence>
<dbReference type="InterPro" id="IPR017972">
    <property type="entry name" value="Cyt_P450_CS"/>
</dbReference>
<dbReference type="PROSITE" id="PS00086">
    <property type="entry name" value="CYTOCHROME_P450"/>
    <property type="match status" value="1"/>
</dbReference>
<evidence type="ECO:0000256" key="10">
    <source>
        <dbReference type="ARBA" id="ARBA00023004"/>
    </source>
</evidence>
<dbReference type="Proteomes" id="UP000092462">
    <property type="component" value="Unassembled WGS sequence"/>
</dbReference>
<reference evidence="15" key="1">
    <citation type="submission" date="2022-08" db="UniProtKB">
        <authorList>
            <consortium name="EnsemblMetazoa"/>
        </authorList>
    </citation>
    <scope>IDENTIFICATION</scope>
    <source>
        <strain evidence="15">Israel</strain>
    </source>
</reference>
<dbReference type="CDD" id="cd11056">
    <property type="entry name" value="CYP6-like"/>
    <property type="match status" value="1"/>
</dbReference>
<dbReference type="GO" id="GO:0016705">
    <property type="term" value="F:oxidoreductase activity, acting on paired donors, with incorporation or reduction of molecular oxygen"/>
    <property type="evidence" value="ECO:0007669"/>
    <property type="project" value="InterPro"/>
</dbReference>
<dbReference type="PRINTS" id="PR00385">
    <property type="entry name" value="P450"/>
</dbReference>
<evidence type="ECO:0000256" key="2">
    <source>
        <dbReference type="ARBA" id="ARBA00004174"/>
    </source>
</evidence>
<evidence type="ECO:0000313" key="16">
    <source>
        <dbReference type="Proteomes" id="UP000092462"/>
    </source>
</evidence>
<evidence type="ECO:0000256" key="4">
    <source>
        <dbReference type="ARBA" id="ARBA00010617"/>
    </source>
</evidence>
<dbReference type="EMBL" id="AJVK01012940">
    <property type="status" value="NOT_ANNOTATED_CDS"/>
    <property type="molecule type" value="Genomic_DNA"/>
</dbReference>
<keyword evidence="6 13" id="KW-0479">Metal-binding</keyword>
<dbReference type="InterPro" id="IPR002401">
    <property type="entry name" value="Cyt_P450_E_grp-I"/>
</dbReference>
<dbReference type="GO" id="GO:0005506">
    <property type="term" value="F:iron ion binding"/>
    <property type="evidence" value="ECO:0007669"/>
    <property type="project" value="InterPro"/>
</dbReference>
<proteinExistence type="inferred from homology"/>
<dbReference type="EnsemblMetazoa" id="PPAI004258-RA">
    <property type="protein sequence ID" value="PPAI004258-PA"/>
    <property type="gene ID" value="PPAI004258"/>
</dbReference>